<keyword evidence="5" id="KW-1185">Reference proteome</keyword>
<dbReference type="EMBL" id="PYAL01000001">
    <property type="protein sequence ID" value="RXN92207.1"/>
    <property type="molecule type" value="Genomic_DNA"/>
</dbReference>
<dbReference type="InterPro" id="IPR010488">
    <property type="entry name" value="Zeta_toxin_domain"/>
</dbReference>
<evidence type="ECO:0000259" key="3">
    <source>
        <dbReference type="SMART" id="SM00382"/>
    </source>
</evidence>
<evidence type="ECO:0000313" key="5">
    <source>
        <dbReference type="Proteomes" id="UP000290849"/>
    </source>
</evidence>
<accession>A0A4Q1HN55</accession>
<gene>
    <name evidence="4" type="ORF">C7R54_00080</name>
</gene>
<keyword evidence="2" id="KW-0067">ATP-binding</keyword>
<dbReference type="InterPro" id="IPR003593">
    <property type="entry name" value="AAA+_ATPase"/>
</dbReference>
<dbReference type="Proteomes" id="UP000290849">
    <property type="component" value="Unassembled WGS sequence"/>
</dbReference>
<dbReference type="GO" id="GO:0016301">
    <property type="term" value="F:kinase activity"/>
    <property type="evidence" value="ECO:0007669"/>
    <property type="project" value="InterPro"/>
</dbReference>
<dbReference type="Pfam" id="PF06414">
    <property type="entry name" value="Zeta_toxin"/>
    <property type="match status" value="1"/>
</dbReference>
<dbReference type="SUPFAM" id="SSF52540">
    <property type="entry name" value="P-loop containing nucleoside triphosphate hydrolases"/>
    <property type="match status" value="1"/>
</dbReference>
<dbReference type="PANTHER" id="PTHR39206">
    <property type="entry name" value="SLL8004 PROTEIN"/>
    <property type="match status" value="1"/>
</dbReference>
<sequence length="331" mass="36708">MHPLRVLIMAGPNGSGKTSVIQAIEAEYRKRSQDSLPNVIINPDVIRKLPETLDLARAEGLHPDRAAQKVAFLHRQRAMEAGQAFAFETVMSHPTKLAELAELRAAGYAVQLVFISTKNADINVRRVAYRVRTRTTTGHDVPEDRTRERYARTMALLPAAIEHADHARLYDNSYDGQPYTRQASIEQEDVGHLAGARRFRIALTGTPEQWVLDAIKALELRQAERDQCNAYAAEHGFQIQAADTVRGSYQGTHVDPGVSGFFCTVADADDRQVLTLHDFSSFTPRQVSELKSRPTAGDLSIAYSMTHEPKIGLPLGATPGKQPSPRFKIVF</sequence>
<proteinExistence type="predicted"/>
<evidence type="ECO:0000256" key="2">
    <source>
        <dbReference type="ARBA" id="ARBA00022840"/>
    </source>
</evidence>
<dbReference type="GO" id="GO:0005524">
    <property type="term" value="F:ATP binding"/>
    <property type="evidence" value="ECO:0007669"/>
    <property type="project" value="UniProtKB-KW"/>
</dbReference>
<reference evidence="4 5" key="1">
    <citation type="journal article" date="2017" name="Int. J. Syst. Evol. Microbiol.">
        <title>Achromobacter aloeverae sp. nov., isolated from the root of Aloe vera (L.) Burm.f.</title>
        <authorList>
            <person name="Kuncharoen N."/>
            <person name="Muramatsu Y."/>
            <person name="Shibata C."/>
            <person name="Kamakura Y."/>
            <person name="Nakagawa Y."/>
            <person name="Tanasupawat S."/>
        </authorList>
    </citation>
    <scope>NUCLEOTIDE SEQUENCE [LARGE SCALE GENOMIC DNA]</scope>
    <source>
        <strain evidence="4 5">AVA-1</strain>
    </source>
</reference>
<dbReference type="PANTHER" id="PTHR39206:SF1">
    <property type="entry name" value="SLL8004 PROTEIN"/>
    <property type="match status" value="1"/>
</dbReference>
<protein>
    <recommendedName>
        <fullName evidence="3">AAA+ ATPase domain-containing protein</fullName>
    </recommendedName>
</protein>
<organism evidence="4 5">
    <name type="scientific">Achromobacter aloeverae</name>
    <dbReference type="NCBI Taxonomy" id="1750518"/>
    <lineage>
        <taxon>Bacteria</taxon>
        <taxon>Pseudomonadati</taxon>
        <taxon>Pseudomonadota</taxon>
        <taxon>Betaproteobacteria</taxon>
        <taxon>Burkholderiales</taxon>
        <taxon>Alcaligenaceae</taxon>
        <taxon>Achromobacter</taxon>
    </lineage>
</organism>
<evidence type="ECO:0000313" key="4">
    <source>
        <dbReference type="EMBL" id="RXN92207.1"/>
    </source>
</evidence>
<comment type="caution">
    <text evidence="4">The sequence shown here is derived from an EMBL/GenBank/DDBJ whole genome shotgun (WGS) entry which is preliminary data.</text>
</comment>
<dbReference type="AlphaFoldDB" id="A0A4Q1HN55"/>
<dbReference type="SMART" id="SM00382">
    <property type="entry name" value="AAA"/>
    <property type="match status" value="1"/>
</dbReference>
<keyword evidence="1" id="KW-0547">Nucleotide-binding</keyword>
<name>A0A4Q1HN55_9BURK</name>
<evidence type="ECO:0000256" key="1">
    <source>
        <dbReference type="ARBA" id="ARBA00022741"/>
    </source>
</evidence>
<dbReference type="InterPro" id="IPR027417">
    <property type="entry name" value="P-loop_NTPase"/>
</dbReference>
<dbReference type="Gene3D" id="3.40.50.300">
    <property type="entry name" value="P-loop containing nucleotide triphosphate hydrolases"/>
    <property type="match status" value="1"/>
</dbReference>
<feature type="domain" description="AAA+ ATPase" evidence="3">
    <location>
        <begin position="3"/>
        <end position="143"/>
    </location>
</feature>